<keyword evidence="8" id="KW-1185">Reference proteome</keyword>
<evidence type="ECO:0000256" key="2">
    <source>
        <dbReference type="ARBA" id="ARBA00010265"/>
    </source>
</evidence>
<accession>A0A142JKI5</accession>
<name>A0A142JKI5_9BURK</name>
<sequence length="386" mass="40503">MAERKKLHPGFKKNAKVMAVVAGVAVAGVGVAYMAMQGRSSQAAIVEVPAIDTHGAKKTEETPNYSKALNRANEKGFQQAEHVGGTFIPTLSENSGKTTTLEDDPAKRAEANPPPQERDLARPNQPYTATEAQQVQPTSTGLGDQLQGLRAVWTRDESSQQILNIAAQTGDARNANATTTSLAGGGTSTASDGASTKRQATPYIRGLDQIPAVYQNSIDTDAPSDVLASVETGKYAGSLLYGTARLSNEVVVTEFTKMKVPTGEMITITAVALDEAEMRTAQPADIDHRYAQRIGVPALLGALGAAGSVYQNAGSVVQQTPLGGVSTTTNPHPSGKQLGGAAVSAGLQATQQVIQQENASIPPRRGRIKRGTPIMVLFKADAYLKE</sequence>
<keyword evidence="3" id="KW-0812">Transmembrane</keyword>
<protein>
    <recommendedName>
        <fullName evidence="9">Conjugal transfer protein TraO</fullName>
    </recommendedName>
</protein>
<feature type="region of interest" description="Disordered" evidence="6">
    <location>
        <begin position="176"/>
        <end position="196"/>
    </location>
</feature>
<evidence type="ECO:0000256" key="5">
    <source>
        <dbReference type="ARBA" id="ARBA00023136"/>
    </source>
</evidence>
<dbReference type="Proteomes" id="UP000075238">
    <property type="component" value="Chromosome 1"/>
</dbReference>
<feature type="compositionally biased region" description="Low complexity" evidence="6">
    <location>
        <begin position="177"/>
        <end position="196"/>
    </location>
</feature>
<evidence type="ECO:0000256" key="4">
    <source>
        <dbReference type="ARBA" id="ARBA00022989"/>
    </source>
</evidence>
<evidence type="ECO:0000313" key="7">
    <source>
        <dbReference type="EMBL" id="AMR78597.1"/>
    </source>
</evidence>
<dbReference type="InterPro" id="IPR042217">
    <property type="entry name" value="T4SS_VirB10/TrbI"/>
</dbReference>
<reference evidence="7 8" key="1">
    <citation type="submission" date="2016-03" db="EMBL/GenBank/DDBJ databases">
        <title>Complete genome sequence of a novel chlorpyrifos degrading bacterium, Cupriavidus nantongensis sp. X1.</title>
        <authorList>
            <person name="Fang L."/>
        </authorList>
    </citation>
    <scope>NUCLEOTIDE SEQUENCE [LARGE SCALE GENOMIC DNA]</scope>
    <source>
        <strain evidence="7 8">X1</strain>
    </source>
</reference>
<dbReference type="InterPro" id="IPR049855">
    <property type="entry name" value="DotG/IcmE-like_C"/>
</dbReference>
<dbReference type="Pfam" id="PF03743">
    <property type="entry name" value="TrbI"/>
    <property type="match status" value="1"/>
</dbReference>
<dbReference type="EMBL" id="CP014844">
    <property type="protein sequence ID" value="AMR78597.1"/>
    <property type="molecule type" value="Genomic_DNA"/>
</dbReference>
<evidence type="ECO:0000256" key="3">
    <source>
        <dbReference type="ARBA" id="ARBA00022692"/>
    </source>
</evidence>
<dbReference type="AlphaFoldDB" id="A0A142JKI5"/>
<evidence type="ECO:0008006" key="9">
    <source>
        <dbReference type="Google" id="ProtNLM"/>
    </source>
</evidence>
<dbReference type="KEGG" id="cnan:A2G96_13065"/>
<dbReference type="RefSeq" id="WP_062799819.1">
    <property type="nucleotide sequence ID" value="NZ_CP014844.1"/>
</dbReference>
<comment type="subcellular location">
    <subcellularLocation>
        <location evidence="1">Membrane</location>
        <topology evidence="1">Single-pass membrane protein</topology>
    </subcellularLocation>
</comment>
<evidence type="ECO:0000313" key="8">
    <source>
        <dbReference type="Proteomes" id="UP000075238"/>
    </source>
</evidence>
<proteinExistence type="inferred from homology"/>
<organism evidence="7 8">
    <name type="scientific">Cupriavidus nantongensis</name>
    <dbReference type="NCBI Taxonomy" id="1796606"/>
    <lineage>
        <taxon>Bacteria</taxon>
        <taxon>Pseudomonadati</taxon>
        <taxon>Pseudomonadota</taxon>
        <taxon>Betaproteobacteria</taxon>
        <taxon>Burkholderiales</taxon>
        <taxon>Burkholderiaceae</taxon>
        <taxon>Cupriavidus</taxon>
    </lineage>
</organism>
<comment type="similarity">
    <text evidence="2">Belongs to the TrbI/VirB10 family.</text>
</comment>
<feature type="region of interest" description="Disordered" evidence="6">
    <location>
        <begin position="86"/>
        <end position="122"/>
    </location>
</feature>
<keyword evidence="5" id="KW-0472">Membrane</keyword>
<keyword evidence="4" id="KW-1133">Transmembrane helix</keyword>
<feature type="compositionally biased region" description="Polar residues" evidence="6">
    <location>
        <begin position="89"/>
        <end position="99"/>
    </location>
</feature>
<dbReference type="CDD" id="cd16431">
    <property type="entry name" value="IcmE"/>
    <property type="match status" value="1"/>
</dbReference>
<dbReference type="GO" id="GO:0016020">
    <property type="term" value="C:membrane"/>
    <property type="evidence" value="ECO:0007669"/>
    <property type="project" value="UniProtKB-SubCell"/>
</dbReference>
<dbReference type="STRING" id="1796606.A2G96_13065"/>
<dbReference type="Gene3D" id="2.40.128.260">
    <property type="entry name" value="Type IV secretion system, VirB10/TraB/TrbI"/>
    <property type="match status" value="1"/>
</dbReference>
<dbReference type="InterPro" id="IPR005498">
    <property type="entry name" value="T4SS_VirB10/TraB/TrbI"/>
</dbReference>
<evidence type="ECO:0000256" key="1">
    <source>
        <dbReference type="ARBA" id="ARBA00004167"/>
    </source>
</evidence>
<feature type="compositionally biased region" description="Basic and acidic residues" evidence="6">
    <location>
        <begin position="104"/>
        <end position="121"/>
    </location>
</feature>
<evidence type="ECO:0000256" key="6">
    <source>
        <dbReference type="SAM" id="MobiDB-lite"/>
    </source>
</evidence>
<gene>
    <name evidence="7" type="ORF">A2G96_13065</name>
</gene>